<keyword evidence="3" id="KW-1185">Reference proteome</keyword>
<reference evidence="2" key="1">
    <citation type="journal article" date="2022" name="bioRxiv">
        <title>Sequencing and chromosome-scale assembly of the giantPleurodeles waltlgenome.</title>
        <authorList>
            <person name="Brown T."/>
            <person name="Elewa A."/>
            <person name="Iarovenko S."/>
            <person name="Subramanian E."/>
            <person name="Araus A.J."/>
            <person name="Petzold A."/>
            <person name="Susuki M."/>
            <person name="Suzuki K.-i.T."/>
            <person name="Hayashi T."/>
            <person name="Toyoda A."/>
            <person name="Oliveira C."/>
            <person name="Osipova E."/>
            <person name="Leigh N.D."/>
            <person name="Simon A."/>
            <person name="Yun M.H."/>
        </authorList>
    </citation>
    <scope>NUCLEOTIDE SEQUENCE</scope>
    <source>
        <strain evidence="2">20211129_DDA</strain>
        <tissue evidence="2">Liver</tissue>
    </source>
</reference>
<dbReference type="AlphaFoldDB" id="A0AAV7MBC6"/>
<feature type="signal peptide" evidence="1">
    <location>
        <begin position="1"/>
        <end position="21"/>
    </location>
</feature>
<evidence type="ECO:0000313" key="2">
    <source>
        <dbReference type="EMBL" id="KAJ1099812.1"/>
    </source>
</evidence>
<feature type="chain" id="PRO_5043608394" evidence="1">
    <location>
        <begin position="22"/>
        <end position="66"/>
    </location>
</feature>
<sequence>MAPPLRSVLSVSFCVLGHTVAEGRLGPQQSSGGNVYRIPVARTPNGLSVLPIIDINSWNGHIVQEK</sequence>
<protein>
    <submittedName>
        <fullName evidence="2">Uncharacterized protein</fullName>
    </submittedName>
</protein>
<comment type="caution">
    <text evidence="2">The sequence shown here is derived from an EMBL/GenBank/DDBJ whole genome shotgun (WGS) entry which is preliminary data.</text>
</comment>
<name>A0AAV7MBC6_PLEWA</name>
<accession>A0AAV7MBC6</accession>
<proteinExistence type="predicted"/>
<dbReference type="EMBL" id="JANPWB010000014">
    <property type="protein sequence ID" value="KAJ1099812.1"/>
    <property type="molecule type" value="Genomic_DNA"/>
</dbReference>
<keyword evidence="1" id="KW-0732">Signal</keyword>
<evidence type="ECO:0000256" key="1">
    <source>
        <dbReference type="SAM" id="SignalP"/>
    </source>
</evidence>
<dbReference type="Proteomes" id="UP001066276">
    <property type="component" value="Chromosome 10"/>
</dbReference>
<gene>
    <name evidence="2" type="ORF">NDU88_004907</name>
</gene>
<organism evidence="2 3">
    <name type="scientific">Pleurodeles waltl</name>
    <name type="common">Iberian ribbed newt</name>
    <dbReference type="NCBI Taxonomy" id="8319"/>
    <lineage>
        <taxon>Eukaryota</taxon>
        <taxon>Metazoa</taxon>
        <taxon>Chordata</taxon>
        <taxon>Craniata</taxon>
        <taxon>Vertebrata</taxon>
        <taxon>Euteleostomi</taxon>
        <taxon>Amphibia</taxon>
        <taxon>Batrachia</taxon>
        <taxon>Caudata</taxon>
        <taxon>Salamandroidea</taxon>
        <taxon>Salamandridae</taxon>
        <taxon>Pleurodelinae</taxon>
        <taxon>Pleurodeles</taxon>
    </lineage>
</organism>
<evidence type="ECO:0000313" key="3">
    <source>
        <dbReference type="Proteomes" id="UP001066276"/>
    </source>
</evidence>